<dbReference type="InterPro" id="IPR029062">
    <property type="entry name" value="Class_I_gatase-like"/>
</dbReference>
<proteinExistence type="predicted"/>
<evidence type="ECO:0000259" key="1">
    <source>
        <dbReference type="Pfam" id="PF01965"/>
    </source>
</evidence>
<dbReference type="SUPFAM" id="SSF52317">
    <property type="entry name" value="Class I glutamine amidotransferase-like"/>
    <property type="match status" value="1"/>
</dbReference>
<evidence type="ECO:0000313" key="3">
    <source>
        <dbReference type="Proteomes" id="UP001202248"/>
    </source>
</evidence>
<dbReference type="PANTHER" id="PTHR43130:SF3">
    <property type="entry name" value="HTH-TYPE TRANSCRIPTIONAL REGULATOR RV1931C"/>
    <property type="match status" value="1"/>
</dbReference>
<dbReference type="InterPro" id="IPR052158">
    <property type="entry name" value="INH-QAR"/>
</dbReference>
<organism evidence="2 3">
    <name type="scientific">Niabella ginsengisoli</name>
    <dbReference type="NCBI Taxonomy" id="522298"/>
    <lineage>
        <taxon>Bacteria</taxon>
        <taxon>Pseudomonadati</taxon>
        <taxon>Bacteroidota</taxon>
        <taxon>Chitinophagia</taxon>
        <taxon>Chitinophagales</taxon>
        <taxon>Chitinophagaceae</taxon>
        <taxon>Niabella</taxon>
    </lineage>
</organism>
<accession>A0ABS9SKI6</accession>
<name>A0ABS9SKI6_9BACT</name>
<reference evidence="2 3" key="1">
    <citation type="submission" date="2022-02" db="EMBL/GenBank/DDBJ databases">
        <authorList>
            <person name="Min J."/>
        </authorList>
    </citation>
    <scope>NUCLEOTIDE SEQUENCE [LARGE SCALE GENOMIC DNA]</scope>
    <source>
        <strain evidence="2 3">GR10-1</strain>
    </source>
</reference>
<protein>
    <submittedName>
        <fullName evidence="2">DJ-1/PfpI family protein</fullName>
    </submittedName>
</protein>
<dbReference type="Proteomes" id="UP001202248">
    <property type="component" value="Unassembled WGS sequence"/>
</dbReference>
<keyword evidence="3" id="KW-1185">Reference proteome</keyword>
<sequence>MPSLNHNYQKAVNKNEALIEWIKDQYKNGSEIASMCTGAFLLAATGLLNGKSCSTHWGFADTLKNMFPKIKVEADRLITDEGGIYTNGGAYSFLNLVLYLVEKYFDRQTSIYCSKVFQIEMDRERQSEFIIFRGQKEHQDEVVKKHKPTLKRTLMRRYPLKNFQKSWLWEEGILTEDLLKPLTIHRSNIYKESK</sequence>
<dbReference type="InterPro" id="IPR002818">
    <property type="entry name" value="DJ-1/PfpI"/>
</dbReference>
<dbReference type="EMBL" id="JAKWBL010000002">
    <property type="protein sequence ID" value="MCH5598878.1"/>
    <property type="molecule type" value="Genomic_DNA"/>
</dbReference>
<evidence type="ECO:0000313" key="2">
    <source>
        <dbReference type="EMBL" id="MCH5598878.1"/>
    </source>
</evidence>
<feature type="domain" description="DJ-1/PfpI" evidence="1">
    <location>
        <begin position="10"/>
        <end position="102"/>
    </location>
</feature>
<comment type="caution">
    <text evidence="2">The sequence shown here is derived from an EMBL/GenBank/DDBJ whole genome shotgun (WGS) entry which is preliminary data.</text>
</comment>
<dbReference type="Gene3D" id="3.40.50.880">
    <property type="match status" value="1"/>
</dbReference>
<dbReference type="PANTHER" id="PTHR43130">
    <property type="entry name" value="ARAC-FAMILY TRANSCRIPTIONAL REGULATOR"/>
    <property type="match status" value="1"/>
</dbReference>
<dbReference type="Pfam" id="PF01965">
    <property type="entry name" value="DJ-1_PfpI"/>
    <property type="match status" value="1"/>
</dbReference>
<gene>
    <name evidence="2" type="ORF">MKP09_13665</name>
</gene>